<dbReference type="SUPFAM" id="SSF54236">
    <property type="entry name" value="Ubiquitin-like"/>
    <property type="match status" value="1"/>
</dbReference>
<dbReference type="Pfam" id="PF00617">
    <property type="entry name" value="RasGEF"/>
    <property type="match status" value="1"/>
</dbReference>
<dbReference type="GO" id="GO:0005886">
    <property type="term" value="C:plasma membrane"/>
    <property type="evidence" value="ECO:0007669"/>
    <property type="project" value="TreeGrafter"/>
</dbReference>
<dbReference type="InterPro" id="IPR000651">
    <property type="entry name" value="Ras-like_Gua-exchang_fac_N"/>
</dbReference>
<evidence type="ECO:0000259" key="5">
    <source>
        <dbReference type="PROSITE" id="PS50200"/>
    </source>
</evidence>
<evidence type="ECO:0000259" key="4">
    <source>
        <dbReference type="PROSITE" id="PS50009"/>
    </source>
</evidence>
<feature type="domain" description="Ras-associating" evidence="5">
    <location>
        <begin position="575"/>
        <end position="662"/>
    </location>
</feature>
<feature type="region of interest" description="Disordered" evidence="3">
    <location>
        <begin position="657"/>
        <end position="734"/>
    </location>
</feature>
<dbReference type="InterPro" id="IPR019804">
    <property type="entry name" value="Ras_G-nucl-exch_fac_CS"/>
</dbReference>
<dbReference type="Gene3D" id="1.20.870.10">
    <property type="entry name" value="Son of sevenless (SoS) protein Chain: S domain 1"/>
    <property type="match status" value="1"/>
</dbReference>
<dbReference type="CDD" id="cd00155">
    <property type="entry name" value="RasGEF"/>
    <property type="match status" value="1"/>
</dbReference>
<dbReference type="Gene3D" id="3.10.20.90">
    <property type="entry name" value="Phosphatidylinositol 3-kinase Catalytic Subunit, Chain A, domain 1"/>
    <property type="match status" value="1"/>
</dbReference>
<dbReference type="PROSITE" id="PS50009">
    <property type="entry name" value="RASGEF_CAT"/>
    <property type="match status" value="1"/>
</dbReference>
<dbReference type="SMART" id="SM00147">
    <property type="entry name" value="RasGEF"/>
    <property type="match status" value="1"/>
</dbReference>
<evidence type="ECO:0000259" key="6">
    <source>
        <dbReference type="PROSITE" id="PS50212"/>
    </source>
</evidence>
<dbReference type="GeneID" id="115642479"/>
<dbReference type="InterPro" id="IPR000159">
    <property type="entry name" value="RA_dom"/>
</dbReference>
<dbReference type="PANTHER" id="PTHR23113">
    <property type="entry name" value="GUANINE NUCLEOTIDE EXCHANGE FACTOR"/>
    <property type="match status" value="1"/>
</dbReference>
<evidence type="ECO:0000256" key="2">
    <source>
        <dbReference type="PROSITE-ProRule" id="PRU00168"/>
    </source>
</evidence>
<dbReference type="InterPro" id="IPR029071">
    <property type="entry name" value="Ubiquitin-like_domsf"/>
</dbReference>
<dbReference type="GO" id="GO:0007265">
    <property type="term" value="P:Ras protein signal transduction"/>
    <property type="evidence" value="ECO:0007669"/>
    <property type="project" value="TreeGrafter"/>
</dbReference>
<gene>
    <name evidence="7" type="primary">RGL3</name>
</gene>
<dbReference type="InterPro" id="IPR008937">
    <property type="entry name" value="Ras-like_GEF"/>
</dbReference>
<dbReference type="Gene3D" id="1.10.840.10">
    <property type="entry name" value="Ras guanine-nucleotide exchange factors catalytic domain"/>
    <property type="match status" value="1"/>
</dbReference>
<feature type="domain" description="N-terminal Ras-GEF" evidence="6">
    <location>
        <begin position="53"/>
        <end position="162"/>
    </location>
</feature>
<evidence type="ECO:0000313" key="7">
    <source>
        <dbReference type="Ensembl" id="ENSGEVP00005018841.1"/>
    </source>
</evidence>
<feature type="domain" description="Ras-GEF" evidence="4">
    <location>
        <begin position="204"/>
        <end position="473"/>
    </location>
</feature>
<sequence>MEPLQQWGEEVEDGAIYSITLQRVRAEPAANGGPCPLAGVGPPCPFVQYRTCRLRRLRAGTLPQLVRGLVVASAESDPGYLPSFLATYRAFATPGRVLELLLPLGPDRAVLQVLELWLHDHPEDFREPPQHPSLRQLHGYLRQAAPGSEGCARAEGLLQSFQEEPGDEQAEPESCESPGDGLLVLGGEGGPEGCGESPDLLSFSVEEVAEQLTLMDIELFMQVRPFHCLGCIWSQRDRKVGEGAAPSVRATVAQFNAITSCVVASVLGDVQLRAPQRARLLEKWVAIAQHCCVLRNFSSLRAVISALQSSPVHRLKRTWAAVSRDTMGVFWKLSQIFDDKNHLSCREILLQGDAAQGVPEGTPSPRVARKATQKLNPPEKPAAPPPGTVPYLGTFLTDLVMLDTALPDFLEGGLINFEKRRKEAEILLRIQQLQTSCRGYALHPNPPVLAAFQRHGRLSEEQSYRVSQLIEPPADSCPNSPRVKRSLSKRFSSLLLGAEALPPRLPSAKGSISPSGTSSSCEADEGPSAPCSLEMGGPLGKSLLELPVSTCPPEEPPSPLARRPCSPLYNQQGADSCIVRVSMDNAHGNLYKSILLTSQDKTPAVVLRALQKHGLDGTPPGAFQLLQLLGGGRELLIPDGANAFYAMNPAANFDFVLRRKGPPSPRLPRPTPAHKAPTPLPPSPALTMEPSLPSLPGPFLPPAPHSPGTPPWSPLSSLPAPSTSPWQPPPALPP</sequence>
<evidence type="ECO:0000256" key="1">
    <source>
        <dbReference type="ARBA" id="ARBA00022658"/>
    </source>
</evidence>
<dbReference type="SUPFAM" id="SSF48366">
    <property type="entry name" value="Ras GEF"/>
    <property type="match status" value="1"/>
</dbReference>
<dbReference type="OrthoDB" id="26687at2759"/>
<dbReference type="CDD" id="cd06224">
    <property type="entry name" value="REM"/>
    <property type="match status" value="1"/>
</dbReference>
<dbReference type="Proteomes" id="UP000694390">
    <property type="component" value="Unassembled WGS sequence"/>
</dbReference>
<name>A0A8C4Y4W7_9SAUR</name>
<dbReference type="SMART" id="SM00314">
    <property type="entry name" value="RA"/>
    <property type="match status" value="1"/>
</dbReference>
<dbReference type="SMART" id="SM00229">
    <property type="entry name" value="RasGEFN"/>
    <property type="match status" value="1"/>
</dbReference>
<reference evidence="7" key="1">
    <citation type="submission" date="2025-08" db="UniProtKB">
        <authorList>
            <consortium name="Ensembl"/>
        </authorList>
    </citation>
    <scope>IDENTIFICATION</scope>
</reference>
<accession>A0A8C4Y4W7</accession>
<dbReference type="PROSITE" id="PS00720">
    <property type="entry name" value="RASGEF"/>
    <property type="match status" value="1"/>
</dbReference>
<evidence type="ECO:0000313" key="8">
    <source>
        <dbReference type="Proteomes" id="UP000694390"/>
    </source>
</evidence>
<feature type="compositionally biased region" description="Low complexity" evidence="3">
    <location>
        <begin position="714"/>
        <end position="725"/>
    </location>
</feature>
<feature type="region of interest" description="Disordered" evidence="3">
    <location>
        <begin position="356"/>
        <end position="387"/>
    </location>
</feature>
<dbReference type="Pfam" id="PF00618">
    <property type="entry name" value="RasGEF_N"/>
    <property type="match status" value="1"/>
</dbReference>
<dbReference type="PANTHER" id="PTHR23113:SF220">
    <property type="entry name" value="RAL GUANINE NUCLEOTIDE DISSOCIATION STIMULATOR-LIKE 3"/>
    <property type="match status" value="1"/>
</dbReference>
<feature type="region of interest" description="Disordered" evidence="3">
    <location>
        <begin position="505"/>
        <end position="566"/>
    </location>
</feature>
<protein>
    <submittedName>
        <fullName evidence="7">Ral guanine nucleotide dissociation stimulator like 3</fullName>
    </submittedName>
</protein>
<dbReference type="PROSITE" id="PS50212">
    <property type="entry name" value="RASGEF_NTER"/>
    <property type="match status" value="1"/>
</dbReference>
<dbReference type="CTD" id="57139"/>
<reference evidence="7" key="2">
    <citation type="submission" date="2025-09" db="UniProtKB">
        <authorList>
            <consortium name="Ensembl"/>
        </authorList>
    </citation>
    <scope>IDENTIFICATION</scope>
</reference>
<dbReference type="GeneTree" id="ENSGT00940000161935"/>
<dbReference type="GO" id="GO:0031267">
    <property type="term" value="F:small GTPase binding"/>
    <property type="evidence" value="ECO:0007669"/>
    <property type="project" value="Ensembl"/>
</dbReference>
<evidence type="ECO:0000256" key="3">
    <source>
        <dbReference type="SAM" id="MobiDB-lite"/>
    </source>
</evidence>
<dbReference type="InterPro" id="IPR001895">
    <property type="entry name" value="RASGEF_cat_dom"/>
</dbReference>
<feature type="compositionally biased region" description="Pro residues" evidence="3">
    <location>
        <begin position="662"/>
        <end position="671"/>
    </location>
</feature>
<feature type="compositionally biased region" description="Pro residues" evidence="3">
    <location>
        <begin position="693"/>
        <end position="713"/>
    </location>
</feature>
<dbReference type="Pfam" id="PF00788">
    <property type="entry name" value="RA"/>
    <property type="match status" value="1"/>
</dbReference>
<dbReference type="GO" id="GO:0005085">
    <property type="term" value="F:guanyl-nucleotide exchange factor activity"/>
    <property type="evidence" value="ECO:0007669"/>
    <property type="project" value="UniProtKB-KW"/>
</dbReference>
<keyword evidence="1 2" id="KW-0344">Guanine-nucleotide releasing factor</keyword>
<dbReference type="Ensembl" id="ENSGEVT00005019793.1">
    <property type="protein sequence ID" value="ENSGEVP00005018841.1"/>
    <property type="gene ID" value="ENSGEVG00005013372.1"/>
</dbReference>
<dbReference type="InterPro" id="IPR036964">
    <property type="entry name" value="RASGEF_cat_dom_sf"/>
</dbReference>
<feature type="compositionally biased region" description="Low complexity" evidence="3">
    <location>
        <begin position="507"/>
        <end position="520"/>
    </location>
</feature>
<proteinExistence type="predicted"/>
<dbReference type="RefSeq" id="XP_030401875.1">
    <property type="nucleotide sequence ID" value="XM_030546015.1"/>
</dbReference>
<keyword evidence="8" id="KW-1185">Reference proteome</keyword>
<dbReference type="PROSITE" id="PS50200">
    <property type="entry name" value="RA"/>
    <property type="match status" value="1"/>
</dbReference>
<organism evidence="7 8">
    <name type="scientific">Gopherus evgoodei</name>
    <name type="common">Goodes thornscrub tortoise</name>
    <dbReference type="NCBI Taxonomy" id="1825980"/>
    <lineage>
        <taxon>Eukaryota</taxon>
        <taxon>Metazoa</taxon>
        <taxon>Chordata</taxon>
        <taxon>Craniata</taxon>
        <taxon>Vertebrata</taxon>
        <taxon>Euteleostomi</taxon>
        <taxon>Archelosauria</taxon>
        <taxon>Testudinata</taxon>
        <taxon>Testudines</taxon>
        <taxon>Cryptodira</taxon>
        <taxon>Durocryptodira</taxon>
        <taxon>Testudinoidea</taxon>
        <taxon>Testudinidae</taxon>
        <taxon>Gopherus</taxon>
    </lineage>
</organism>
<dbReference type="AlphaFoldDB" id="A0A8C4Y4W7"/>
<dbReference type="InterPro" id="IPR023578">
    <property type="entry name" value="Ras_GEF_dom_sf"/>
</dbReference>
<feature type="compositionally biased region" description="Pro residues" evidence="3">
    <location>
        <begin position="378"/>
        <end position="387"/>
    </location>
</feature>